<dbReference type="Proteomes" id="UP001163828">
    <property type="component" value="Unassembled WGS sequence"/>
</dbReference>
<comment type="caution">
    <text evidence="2">The sequence shown here is derived from an EMBL/GenBank/DDBJ whole genome shotgun (WGS) entry which is preliminary data.</text>
</comment>
<accession>A0ABQ8QAA4</accession>
<dbReference type="EMBL" id="MU790655">
    <property type="protein sequence ID" value="KAJ3995414.1"/>
    <property type="molecule type" value="Genomic_DNA"/>
</dbReference>
<evidence type="ECO:0000313" key="2">
    <source>
        <dbReference type="EMBL" id="KAJ3995414.1"/>
    </source>
</evidence>
<sequence length="149" mass="15892">MRFNHIYVLLGLFAVVPALPLDASGGDRLIIRGVKDSGEINGVNGNWGTNIASGTNGGAHSNSEPSTHPYHSTAASYTFLGRAGGPISDGTPKAITQRVDDYLQNEGLQLSSGQIKVFTNQYSLSDLTAEFQIRVTADGQTHEYTIPRA</sequence>
<gene>
    <name evidence="2" type="ORF">F5050DRAFT_309765</name>
</gene>
<evidence type="ECO:0000313" key="3">
    <source>
        <dbReference type="Proteomes" id="UP001163828"/>
    </source>
</evidence>
<feature type="chain" id="PRO_5045281918" evidence="1">
    <location>
        <begin position="19"/>
        <end position="149"/>
    </location>
</feature>
<keyword evidence="3" id="KW-1185">Reference proteome</keyword>
<feature type="signal peptide" evidence="1">
    <location>
        <begin position="1"/>
        <end position="18"/>
    </location>
</feature>
<organism evidence="2 3">
    <name type="scientific">Lentinula boryana</name>
    <dbReference type="NCBI Taxonomy" id="40481"/>
    <lineage>
        <taxon>Eukaryota</taxon>
        <taxon>Fungi</taxon>
        <taxon>Dikarya</taxon>
        <taxon>Basidiomycota</taxon>
        <taxon>Agaricomycotina</taxon>
        <taxon>Agaricomycetes</taxon>
        <taxon>Agaricomycetidae</taxon>
        <taxon>Agaricales</taxon>
        <taxon>Marasmiineae</taxon>
        <taxon>Omphalotaceae</taxon>
        <taxon>Lentinula</taxon>
    </lineage>
</organism>
<proteinExistence type="predicted"/>
<reference evidence="2" key="1">
    <citation type="submission" date="2022-08" db="EMBL/GenBank/DDBJ databases">
        <authorList>
            <consortium name="DOE Joint Genome Institute"/>
            <person name="Min B."/>
            <person name="Riley R."/>
            <person name="Sierra-Patev S."/>
            <person name="Naranjo-Ortiz M."/>
            <person name="Looney B."/>
            <person name="Konkel Z."/>
            <person name="Slot J.C."/>
            <person name="Sakamoto Y."/>
            <person name="Steenwyk J.L."/>
            <person name="Rokas A."/>
            <person name="Carro J."/>
            <person name="Camarero S."/>
            <person name="Ferreira P."/>
            <person name="Molpeceres G."/>
            <person name="Ruiz-Duenas F.J."/>
            <person name="Serrano A."/>
            <person name="Henrissat B."/>
            <person name="Drula E."/>
            <person name="Hughes K.W."/>
            <person name="Mata J.L."/>
            <person name="Ishikawa N.K."/>
            <person name="Vargas-Isla R."/>
            <person name="Ushijima S."/>
            <person name="Smith C.A."/>
            <person name="Ahrendt S."/>
            <person name="Andreopoulos W."/>
            <person name="He G."/>
            <person name="Labutti K."/>
            <person name="Lipzen A."/>
            <person name="Ng V."/>
            <person name="Sandor L."/>
            <person name="Barry K."/>
            <person name="Martinez A.T."/>
            <person name="Xiao Y."/>
            <person name="Gibbons J.G."/>
            <person name="Terashima K."/>
            <person name="Hibbett D.S."/>
            <person name="Grigoriev I.V."/>
        </authorList>
    </citation>
    <scope>NUCLEOTIDE SEQUENCE</scope>
    <source>
        <strain evidence="2">TFB10827</strain>
    </source>
</reference>
<protein>
    <submittedName>
        <fullName evidence="2">Uncharacterized protein</fullName>
    </submittedName>
</protein>
<keyword evidence="1" id="KW-0732">Signal</keyword>
<evidence type="ECO:0000256" key="1">
    <source>
        <dbReference type="SAM" id="SignalP"/>
    </source>
</evidence>
<name>A0ABQ8QAA4_9AGAR</name>